<feature type="domain" description="Ketoreductase" evidence="6">
    <location>
        <begin position="4"/>
        <end position="184"/>
    </location>
</feature>
<accession>A0A2H3JH50</accession>
<keyword evidence="8" id="KW-1185">Reference proteome</keyword>
<evidence type="ECO:0000256" key="1">
    <source>
        <dbReference type="ARBA" id="ARBA00006484"/>
    </source>
</evidence>
<evidence type="ECO:0000256" key="5">
    <source>
        <dbReference type="SAM" id="SignalP"/>
    </source>
</evidence>
<name>A0A2H3JH50_WOLCO</name>
<dbReference type="PRINTS" id="PR00081">
    <property type="entry name" value="GDHRDH"/>
</dbReference>
<dbReference type="AlphaFoldDB" id="A0A2H3JH50"/>
<dbReference type="GO" id="GO:0016491">
    <property type="term" value="F:oxidoreductase activity"/>
    <property type="evidence" value="ECO:0007669"/>
    <property type="project" value="UniProtKB-KW"/>
</dbReference>
<comment type="similarity">
    <text evidence="1 4">Belongs to the short-chain dehydrogenases/reductases (SDR) family.</text>
</comment>
<feature type="chain" id="PRO_5013574791" evidence="5">
    <location>
        <begin position="21"/>
        <end position="303"/>
    </location>
</feature>
<proteinExistence type="inferred from homology"/>
<dbReference type="Proteomes" id="UP000218811">
    <property type="component" value="Unassembled WGS sequence"/>
</dbReference>
<dbReference type="PANTHER" id="PTHR43976:SF16">
    <property type="entry name" value="SHORT-CHAIN DEHYDROGENASE_REDUCTASE FAMILY PROTEIN"/>
    <property type="match status" value="1"/>
</dbReference>
<dbReference type="CDD" id="cd05374">
    <property type="entry name" value="17beta-HSD-like_SDR_c"/>
    <property type="match status" value="1"/>
</dbReference>
<sequence>MSPKVWLITGASSGIGLALAQHVLSQGDKVIATVRSLSKFPASLKDAGAQPVVLHLNAPDAEIRKAGEEALRVYGHIDVLVNNAGYGVISPVEELDLDEVRAQFQTNVFGAIALTQALLPSFRERKSGYILNMSSIAAVYSFPSWGAYNASKAALDSFSEALSQEVAPYNIRVLIIAPGVFATNFFQATSSLDTAKRSTVYTDPSQGYGSLEAVPRVHLESGQIGDTAKLSERLFEVVHDTGLAKELAGGQGVKKEWIRVPLGPDCGELMLQKIAAMTENVKALEPIWRSTDVEPERLKSLSI</sequence>
<protein>
    <submittedName>
        <fullName evidence="7">NAD(P)-binding protein</fullName>
    </submittedName>
</protein>
<evidence type="ECO:0000259" key="6">
    <source>
        <dbReference type="SMART" id="SM00822"/>
    </source>
</evidence>
<keyword evidence="3" id="KW-0560">Oxidoreductase</keyword>
<keyword evidence="5" id="KW-0732">Signal</keyword>
<evidence type="ECO:0000256" key="3">
    <source>
        <dbReference type="ARBA" id="ARBA00023002"/>
    </source>
</evidence>
<gene>
    <name evidence="7" type="ORF">WOLCODRAFT_109523</name>
</gene>
<keyword evidence="2" id="KW-0521">NADP</keyword>
<dbReference type="OrthoDB" id="1274115at2759"/>
<dbReference type="InterPro" id="IPR051911">
    <property type="entry name" value="SDR_oxidoreductase"/>
</dbReference>
<evidence type="ECO:0000256" key="4">
    <source>
        <dbReference type="RuleBase" id="RU000363"/>
    </source>
</evidence>
<evidence type="ECO:0000256" key="2">
    <source>
        <dbReference type="ARBA" id="ARBA00022857"/>
    </source>
</evidence>
<organism evidence="7 8">
    <name type="scientific">Wolfiporia cocos (strain MD-104)</name>
    <name type="common">Brown rot fungus</name>
    <dbReference type="NCBI Taxonomy" id="742152"/>
    <lineage>
        <taxon>Eukaryota</taxon>
        <taxon>Fungi</taxon>
        <taxon>Dikarya</taxon>
        <taxon>Basidiomycota</taxon>
        <taxon>Agaricomycotina</taxon>
        <taxon>Agaricomycetes</taxon>
        <taxon>Polyporales</taxon>
        <taxon>Phaeolaceae</taxon>
        <taxon>Wolfiporia</taxon>
    </lineage>
</organism>
<dbReference type="Gene3D" id="3.40.50.720">
    <property type="entry name" value="NAD(P)-binding Rossmann-like Domain"/>
    <property type="match status" value="1"/>
</dbReference>
<evidence type="ECO:0000313" key="7">
    <source>
        <dbReference type="EMBL" id="PCH37048.1"/>
    </source>
</evidence>
<dbReference type="InterPro" id="IPR002347">
    <property type="entry name" value="SDR_fam"/>
</dbReference>
<dbReference type="InterPro" id="IPR020904">
    <property type="entry name" value="Sc_DH/Rdtase_CS"/>
</dbReference>
<dbReference type="InterPro" id="IPR057326">
    <property type="entry name" value="KR_dom"/>
</dbReference>
<dbReference type="PROSITE" id="PS00061">
    <property type="entry name" value="ADH_SHORT"/>
    <property type="match status" value="1"/>
</dbReference>
<feature type="signal peptide" evidence="5">
    <location>
        <begin position="1"/>
        <end position="20"/>
    </location>
</feature>
<dbReference type="PRINTS" id="PR00080">
    <property type="entry name" value="SDRFAMILY"/>
</dbReference>
<evidence type="ECO:0000313" key="8">
    <source>
        <dbReference type="Proteomes" id="UP000218811"/>
    </source>
</evidence>
<dbReference type="EMBL" id="KB467909">
    <property type="protein sequence ID" value="PCH37048.1"/>
    <property type="molecule type" value="Genomic_DNA"/>
</dbReference>
<dbReference type="OMA" id="VHSGWIL"/>
<dbReference type="PANTHER" id="PTHR43976">
    <property type="entry name" value="SHORT CHAIN DEHYDROGENASE"/>
    <property type="match status" value="1"/>
</dbReference>
<dbReference type="STRING" id="742152.A0A2H3JH50"/>
<dbReference type="SMART" id="SM00822">
    <property type="entry name" value="PKS_KR"/>
    <property type="match status" value="1"/>
</dbReference>
<dbReference type="InterPro" id="IPR036291">
    <property type="entry name" value="NAD(P)-bd_dom_sf"/>
</dbReference>
<dbReference type="SUPFAM" id="SSF51735">
    <property type="entry name" value="NAD(P)-binding Rossmann-fold domains"/>
    <property type="match status" value="1"/>
</dbReference>
<dbReference type="Pfam" id="PF00106">
    <property type="entry name" value="adh_short"/>
    <property type="match status" value="1"/>
</dbReference>
<reference evidence="7 8" key="1">
    <citation type="journal article" date="2012" name="Science">
        <title>The Paleozoic origin of enzymatic lignin decomposition reconstructed from 31 fungal genomes.</title>
        <authorList>
            <person name="Floudas D."/>
            <person name="Binder M."/>
            <person name="Riley R."/>
            <person name="Barry K."/>
            <person name="Blanchette R.A."/>
            <person name="Henrissat B."/>
            <person name="Martinez A.T."/>
            <person name="Otillar R."/>
            <person name="Spatafora J.W."/>
            <person name="Yadav J.S."/>
            <person name="Aerts A."/>
            <person name="Benoit I."/>
            <person name="Boyd A."/>
            <person name="Carlson A."/>
            <person name="Copeland A."/>
            <person name="Coutinho P.M."/>
            <person name="de Vries R.P."/>
            <person name="Ferreira P."/>
            <person name="Findley K."/>
            <person name="Foster B."/>
            <person name="Gaskell J."/>
            <person name="Glotzer D."/>
            <person name="Gorecki P."/>
            <person name="Heitman J."/>
            <person name="Hesse C."/>
            <person name="Hori C."/>
            <person name="Igarashi K."/>
            <person name="Jurgens J.A."/>
            <person name="Kallen N."/>
            <person name="Kersten P."/>
            <person name="Kohler A."/>
            <person name="Kuees U."/>
            <person name="Kumar T.K.A."/>
            <person name="Kuo A."/>
            <person name="LaButti K."/>
            <person name="Larrondo L.F."/>
            <person name="Lindquist E."/>
            <person name="Ling A."/>
            <person name="Lombard V."/>
            <person name="Lucas S."/>
            <person name="Lundell T."/>
            <person name="Martin R."/>
            <person name="McLaughlin D.J."/>
            <person name="Morgenstern I."/>
            <person name="Morin E."/>
            <person name="Murat C."/>
            <person name="Nagy L.G."/>
            <person name="Nolan M."/>
            <person name="Ohm R.A."/>
            <person name="Patyshakuliyeva A."/>
            <person name="Rokas A."/>
            <person name="Ruiz-Duenas F.J."/>
            <person name="Sabat G."/>
            <person name="Salamov A."/>
            <person name="Samejima M."/>
            <person name="Schmutz J."/>
            <person name="Slot J.C."/>
            <person name="St John F."/>
            <person name="Stenlid J."/>
            <person name="Sun H."/>
            <person name="Sun S."/>
            <person name="Syed K."/>
            <person name="Tsang A."/>
            <person name="Wiebenga A."/>
            <person name="Young D."/>
            <person name="Pisabarro A."/>
            <person name="Eastwood D.C."/>
            <person name="Martin F."/>
            <person name="Cullen D."/>
            <person name="Grigoriev I.V."/>
            <person name="Hibbett D.S."/>
        </authorList>
    </citation>
    <scope>NUCLEOTIDE SEQUENCE [LARGE SCALE GENOMIC DNA]</scope>
    <source>
        <strain evidence="7 8">MD-104</strain>
    </source>
</reference>